<dbReference type="OMA" id="EYHTENV"/>
<proteinExistence type="predicted"/>
<dbReference type="GO" id="GO:0006406">
    <property type="term" value="P:mRNA export from nucleus"/>
    <property type="evidence" value="ECO:0007669"/>
    <property type="project" value="TreeGrafter"/>
</dbReference>
<dbReference type="InterPro" id="IPR008144">
    <property type="entry name" value="Guanylate_kin-like_dom"/>
</dbReference>
<feature type="region of interest" description="Disordered" evidence="1">
    <location>
        <begin position="289"/>
        <end position="315"/>
    </location>
</feature>
<dbReference type="Pfam" id="PF00625">
    <property type="entry name" value="Guanylate_kin"/>
    <property type="match status" value="1"/>
</dbReference>
<dbReference type="PANTHER" id="PTHR13265">
    <property type="entry name" value="THO COMPLEX SUBUNIT 1"/>
    <property type="match status" value="1"/>
</dbReference>
<dbReference type="PROSITE" id="PS50052">
    <property type="entry name" value="GUANYLATE_KINASE_2"/>
    <property type="match status" value="1"/>
</dbReference>
<keyword evidence="4" id="KW-1185">Reference proteome</keyword>
<dbReference type="Proteomes" id="UP000008066">
    <property type="component" value="Unassembled WGS sequence"/>
</dbReference>
<gene>
    <name evidence="3" type="ORF">CTHT_0071520</name>
</gene>
<dbReference type="SMART" id="SM00072">
    <property type="entry name" value="GuKc"/>
    <property type="match status" value="1"/>
</dbReference>
<reference evidence="3 4" key="1">
    <citation type="journal article" date="2011" name="Cell">
        <title>Insight into structure and assembly of the nuclear pore complex by utilizing the genome of a eukaryotic thermophile.</title>
        <authorList>
            <person name="Amlacher S."/>
            <person name="Sarges P."/>
            <person name="Flemming D."/>
            <person name="van Noort V."/>
            <person name="Kunze R."/>
            <person name="Devos D.P."/>
            <person name="Arumugam M."/>
            <person name="Bork P."/>
            <person name="Hurt E."/>
        </authorList>
    </citation>
    <scope>NUCLEOTIDE SEQUENCE [LARGE SCALE GENOMIC DNA]</scope>
    <source>
        <strain evidence="4">DSM 1495 / CBS 144.50 / IMI 039719</strain>
    </source>
</reference>
<accession>G0SFN8</accession>
<dbReference type="HOGENOM" id="CLU_017925_0_0_1"/>
<name>G0SFN8_CHATD</name>
<dbReference type="RefSeq" id="XP_006697421.1">
    <property type="nucleotide sequence ID" value="XM_006697358.1"/>
</dbReference>
<dbReference type="InterPro" id="IPR021861">
    <property type="entry name" value="THO_THOC1"/>
</dbReference>
<organism evidence="4">
    <name type="scientific">Chaetomium thermophilum (strain DSM 1495 / CBS 144.50 / IMI 039719)</name>
    <name type="common">Thermochaetoides thermophila</name>
    <dbReference type="NCBI Taxonomy" id="759272"/>
    <lineage>
        <taxon>Eukaryota</taxon>
        <taxon>Fungi</taxon>
        <taxon>Dikarya</taxon>
        <taxon>Ascomycota</taxon>
        <taxon>Pezizomycotina</taxon>
        <taxon>Sordariomycetes</taxon>
        <taxon>Sordariomycetidae</taxon>
        <taxon>Sordariales</taxon>
        <taxon>Chaetomiaceae</taxon>
        <taxon>Thermochaetoides</taxon>
    </lineage>
</organism>
<evidence type="ECO:0000313" key="4">
    <source>
        <dbReference type="Proteomes" id="UP000008066"/>
    </source>
</evidence>
<evidence type="ECO:0000259" key="2">
    <source>
        <dbReference type="PROSITE" id="PS50052"/>
    </source>
</evidence>
<dbReference type="EMBL" id="GL988047">
    <property type="protein sequence ID" value="EGS17803.1"/>
    <property type="molecule type" value="Genomic_DNA"/>
</dbReference>
<sequence>MPSAIPADHGVPGVGAAAAFLDELLNDAESIKKTSSIEPPLKKTDFEDLPGRLSRTLGWDLSNEDATKKTQRYAIIETAVRDTFKSLIATTPIEAPEFVRVWNLLDILSFLSDSELCDPALLFWIVEELLDSQTIAGCRKVFDFLESRRERITAKHLKQKQLVILRTCNELLRRLSRALDPAFCGRVFIFMFQTFPLGDKSSVNLRGEYHLENVTTWDRDIPAQDGDKMDVDSEAKPQLDVKALDPDALYPIFWALQESFNQPKRLFEPSNLAAFKAGLEATMATFKSIKPEQPSRARERPEKPPEEIKHSLKKKRDDLDEELASGFNPKYLTSRDLFKLEISDLAFRRNILVQALIIMEFLLSLSPKAKEKLTSVKQPNKSVMYLDYQLSEEDTKWVLDMKERIVDYLKQGPEGPYFNRMVETVLSRDKNWVRWKIENCPPIELPPLSPVIFDEARSTISKLATTKRPRSAPLGSLSLDFLNDDEEDDDSGARAMQKLKDPTRYRLPELSTLKRGIEEDDLEIDMPMSEESKARAIEGKASKTWRALRIAAKSKLAVFDRIDDDEKIDIVFQEMSIQQQDGADREEMEDGSNGEAIWPDDRRAIIIVDTTGGESDVVKNFLAKHCKVFVRVVQHTTRKPREGEINGKDFHFVDKQTFGMMRDGDQFLEYSEPEEGQEGECRGTSKKLVDSIMDNDRVPVMELNQAGAQQVKDNGFDARFILVKDPLQDAENGELFETVVENKLEALEAAIFGSTNTAVDATAAGLGDGDGDVTMADGIEA</sequence>
<feature type="domain" description="Guanylate kinase-like" evidence="2">
    <location>
        <begin position="602"/>
        <end position="781"/>
    </location>
</feature>
<evidence type="ECO:0000256" key="1">
    <source>
        <dbReference type="SAM" id="MobiDB-lite"/>
    </source>
</evidence>
<dbReference type="GeneID" id="18261190"/>
<protein>
    <recommendedName>
        <fullName evidence="2">Guanylate kinase-like domain-containing protein</fullName>
    </recommendedName>
</protein>
<dbReference type="OrthoDB" id="10257415at2759"/>
<dbReference type="STRING" id="759272.G0SFN8"/>
<dbReference type="GO" id="GO:0000445">
    <property type="term" value="C:THO complex part of transcription export complex"/>
    <property type="evidence" value="ECO:0007669"/>
    <property type="project" value="TreeGrafter"/>
</dbReference>
<dbReference type="Pfam" id="PF11957">
    <property type="entry name" value="efThoc1"/>
    <property type="match status" value="1"/>
</dbReference>
<dbReference type="SUPFAM" id="SSF52540">
    <property type="entry name" value="P-loop containing nucleoside triphosphate hydrolases"/>
    <property type="match status" value="1"/>
</dbReference>
<dbReference type="InterPro" id="IPR008145">
    <property type="entry name" value="GK/Ca_channel_bsu"/>
</dbReference>
<evidence type="ECO:0000313" key="3">
    <source>
        <dbReference type="EMBL" id="EGS17803.1"/>
    </source>
</evidence>
<dbReference type="PANTHER" id="PTHR13265:SF0">
    <property type="entry name" value="HPR1"/>
    <property type="match status" value="1"/>
</dbReference>
<dbReference type="eggNOG" id="KOG0707">
    <property type="taxonomic scope" value="Eukaryota"/>
</dbReference>
<dbReference type="KEGG" id="cthr:CTHT_0071520"/>
<dbReference type="Gene3D" id="3.40.50.300">
    <property type="entry name" value="P-loop containing nucleotide triphosphate hydrolases"/>
    <property type="match status" value="1"/>
</dbReference>
<dbReference type="AlphaFoldDB" id="G0SFN8"/>
<dbReference type="InterPro" id="IPR027417">
    <property type="entry name" value="P-loop_NTPase"/>
</dbReference>
<dbReference type="eggNOG" id="KOG2491">
    <property type="taxonomic scope" value="Eukaryota"/>
</dbReference>